<organism evidence="5 6">
    <name type="scientific">Paraburkholderia fynbosensis</name>
    <dbReference type="NCBI Taxonomy" id="1200993"/>
    <lineage>
        <taxon>Bacteria</taxon>
        <taxon>Pseudomonadati</taxon>
        <taxon>Pseudomonadota</taxon>
        <taxon>Betaproteobacteria</taxon>
        <taxon>Burkholderiales</taxon>
        <taxon>Burkholderiaceae</taxon>
        <taxon>Paraburkholderia</taxon>
    </lineage>
</organism>
<dbReference type="InterPro" id="IPR032687">
    <property type="entry name" value="AraC-type_N"/>
</dbReference>
<name>A0A6J5FQQ0_9BURK</name>
<accession>A0A6J5FQQ0</accession>
<proteinExistence type="predicted"/>
<evidence type="ECO:0000313" key="5">
    <source>
        <dbReference type="EMBL" id="CAB3785354.1"/>
    </source>
</evidence>
<dbReference type="InterPro" id="IPR009057">
    <property type="entry name" value="Homeodomain-like_sf"/>
</dbReference>
<keyword evidence="3" id="KW-0804">Transcription</keyword>
<dbReference type="RefSeq" id="WP_175159067.1">
    <property type="nucleotide sequence ID" value="NZ_CADIKI010000004.1"/>
</dbReference>
<dbReference type="EMBL" id="CADIKI010000004">
    <property type="protein sequence ID" value="CAB3785354.1"/>
    <property type="molecule type" value="Genomic_DNA"/>
</dbReference>
<dbReference type="PROSITE" id="PS01124">
    <property type="entry name" value="HTH_ARAC_FAMILY_2"/>
    <property type="match status" value="1"/>
</dbReference>
<keyword evidence="6" id="KW-1185">Reference proteome</keyword>
<dbReference type="GO" id="GO:0003700">
    <property type="term" value="F:DNA-binding transcription factor activity"/>
    <property type="evidence" value="ECO:0007669"/>
    <property type="project" value="InterPro"/>
</dbReference>
<dbReference type="AlphaFoldDB" id="A0A6J5FQQ0"/>
<evidence type="ECO:0000256" key="3">
    <source>
        <dbReference type="ARBA" id="ARBA00023163"/>
    </source>
</evidence>
<evidence type="ECO:0000259" key="4">
    <source>
        <dbReference type="PROSITE" id="PS01124"/>
    </source>
</evidence>
<sequence length="364" mass="40700">MPAHLELMSANTTSHIAPRRTVSNRIAVAALQAAGSAGMPPETFTARTGIAAQDLIDINGRIDGARHRRLVELMASMSANVERLLDERCGLFPDFPVLGNLCLNASTLREAIDAFITFRPLIGEFDFLFYKETPEWVRFEYIAEFAPGNCFQALANFHVLATLIRAYDGAHSTVFRVALTCSEPRRSRTPGDFFGATVQYCAPANQMQFSSAALDLPFSKYNAVLAPFLLEQTQKELQRVQQSGLFSARVADLVRDIIAGESAEAPTSSSLLTQICERLHTSRWTLRRQLQVEGLHFSELEARVKFEEACRLLADTRFSVAQISEQLGFSSQSAFTRFFRSRHATPPVAFRQWAQIQQESRGWI</sequence>
<dbReference type="Gene3D" id="1.10.10.60">
    <property type="entry name" value="Homeodomain-like"/>
    <property type="match status" value="1"/>
</dbReference>
<dbReference type="GO" id="GO:0000976">
    <property type="term" value="F:transcription cis-regulatory region binding"/>
    <property type="evidence" value="ECO:0007669"/>
    <property type="project" value="TreeGrafter"/>
</dbReference>
<gene>
    <name evidence="5" type="ORF">LMG27177_01823</name>
</gene>
<evidence type="ECO:0000256" key="2">
    <source>
        <dbReference type="ARBA" id="ARBA00023125"/>
    </source>
</evidence>
<evidence type="ECO:0000313" key="6">
    <source>
        <dbReference type="Proteomes" id="UP000494252"/>
    </source>
</evidence>
<dbReference type="Proteomes" id="UP000494252">
    <property type="component" value="Unassembled WGS sequence"/>
</dbReference>
<keyword evidence="2" id="KW-0238">DNA-binding</keyword>
<dbReference type="PANTHER" id="PTHR47894:SF1">
    <property type="entry name" value="HTH-TYPE TRANSCRIPTIONAL REGULATOR VQSM"/>
    <property type="match status" value="1"/>
</dbReference>
<evidence type="ECO:0000256" key="1">
    <source>
        <dbReference type="ARBA" id="ARBA00023015"/>
    </source>
</evidence>
<dbReference type="Pfam" id="PF12833">
    <property type="entry name" value="HTH_18"/>
    <property type="match status" value="1"/>
</dbReference>
<keyword evidence="1" id="KW-0805">Transcription regulation</keyword>
<protein>
    <recommendedName>
        <fullName evidence="4">HTH araC/xylS-type domain-containing protein</fullName>
    </recommendedName>
</protein>
<dbReference type="InterPro" id="IPR018060">
    <property type="entry name" value="HTH_AraC"/>
</dbReference>
<dbReference type="Pfam" id="PF12625">
    <property type="entry name" value="Arabinose_bd"/>
    <property type="match status" value="1"/>
</dbReference>
<dbReference type="SUPFAM" id="SSF46689">
    <property type="entry name" value="Homeodomain-like"/>
    <property type="match status" value="1"/>
</dbReference>
<feature type="domain" description="HTH araC/xylS-type" evidence="4">
    <location>
        <begin position="252"/>
        <end position="353"/>
    </location>
</feature>
<dbReference type="SMART" id="SM00342">
    <property type="entry name" value="HTH_ARAC"/>
    <property type="match status" value="1"/>
</dbReference>
<reference evidence="5 6" key="1">
    <citation type="submission" date="2020-04" db="EMBL/GenBank/DDBJ databases">
        <authorList>
            <person name="De Canck E."/>
        </authorList>
    </citation>
    <scope>NUCLEOTIDE SEQUENCE [LARGE SCALE GENOMIC DNA]</scope>
    <source>
        <strain evidence="5 6">LMG 27177</strain>
    </source>
</reference>
<dbReference type="PANTHER" id="PTHR47894">
    <property type="entry name" value="HTH-TYPE TRANSCRIPTIONAL REGULATOR GADX"/>
    <property type="match status" value="1"/>
</dbReference>
<dbReference type="GO" id="GO:0005829">
    <property type="term" value="C:cytosol"/>
    <property type="evidence" value="ECO:0007669"/>
    <property type="project" value="TreeGrafter"/>
</dbReference>